<protein>
    <submittedName>
        <fullName evidence="1">Type I neck protein</fullName>
    </submittedName>
</protein>
<organism evidence="1">
    <name type="scientific">virus sp. ctllZ17</name>
    <dbReference type="NCBI Taxonomy" id="2827996"/>
    <lineage>
        <taxon>Viruses</taxon>
    </lineage>
</organism>
<evidence type="ECO:0000313" key="1">
    <source>
        <dbReference type="EMBL" id="DAF59741.1"/>
    </source>
</evidence>
<accession>A0A8S5T8S9</accession>
<dbReference type="NCBIfam" id="TIGR01725">
    <property type="entry name" value="phge_HK97_gp10"/>
    <property type="match status" value="1"/>
</dbReference>
<sequence>MRVSVSTSIANSRNLNSINDALISGVSKAALLVQGSAKNKAPVDSGALRQSIRADKAKNQGGNVTATVSTNLEYAPYVEFGTGSRGQSTNTNTEVEVSYRSDWRGNKAQPFLWPALRENRNNSIKIIREEIRKAVK</sequence>
<dbReference type="EMBL" id="BK032776">
    <property type="protein sequence ID" value="DAF59741.1"/>
    <property type="molecule type" value="Genomic_DNA"/>
</dbReference>
<name>A0A8S5T8S9_9VIRU</name>
<dbReference type="Pfam" id="PF04883">
    <property type="entry name" value="HK97-gp10_like"/>
    <property type="match status" value="1"/>
</dbReference>
<reference evidence="1" key="1">
    <citation type="journal article" date="2021" name="Proc. Natl. Acad. Sci. U.S.A.">
        <title>A Catalog of Tens of Thousands of Viruses from Human Metagenomes Reveals Hidden Associations with Chronic Diseases.</title>
        <authorList>
            <person name="Tisza M.J."/>
            <person name="Buck C.B."/>
        </authorList>
    </citation>
    <scope>NUCLEOTIDE SEQUENCE</scope>
    <source>
        <strain evidence="1">CtllZ17</strain>
    </source>
</reference>
<proteinExistence type="predicted"/>
<dbReference type="InterPro" id="IPR010064">
    <property type="entry name" value="HK97-gp10_tail"/>
</dbReference>